<protein>
    <submittedName>
        <fullName evidence="2">Uncharacterized protein</fullName>
    </submittedName>
</protein>
<keyword evidence="1" id="KW-0175">Coiled coil</keyword>
<dbReference type="Proteomes" id="UP000830116">
    <property type="component" value="Chromosome"/>
</dbReference>
<reference evidence="2" key="1">
    <citation type="submission" date="2022-03" db="EMBL/GenBank/DDBJ databases">
        <title>Genome Identification and Characterization of new species Bdellovibrio reynosense LBG001 sp. nov. from a Mexico soil sample.</title>
        <authorList>
            <person name="Camilli A."/>
            <person name="Ajao Y."/>
            <person name="Guo X."/>
        </authorList>
    </citation>
    <scope>NUCLEOTIDE SEQUENCE</scope>
    <source>
        <strain evidence="2">LBG001</strain>
    </source>
</reference>
<gene>
    <name evidence="2" type="ORF">MNR06_08500</name>
</gene>
<feature type="coiled-coil region" evidence="1">
    <location>
        <begin position="192"/>
        <end position="233"/>
    </location>
</feature>
<proteinExistence type="predicted"/>
<dbReference type="RefSeq" id="WP_243534919.1">
    <property type="nucleotide sequence ID" value="NZ_CP093442.1"/>
</dbReference>
<sequence length="342" mass="39039">MHFSCKISNAVLTILEQQGEDLSQLYEQTHLPVELLRDSSYWISAPDMENFLETALRLPLKRDGNILQRAGQEGPSLRAWGVLDSVLRMMPRPQEIFNQPEQFISYFISPKPPIENLRRDEVSISFDLPLPAEQYPLVTTYLKAAFESLPVYVGQPPATCTWEGITIQLNWSTQQNSIFSESVGHQVSPALFQSLIDDLQRTQREREDLQKYVSDLEEKVRDYEKQKLKLSVQAAAAADEAPSSSLLPQEGTLAHLNFDGDSPVYALSQNLARMHDYMVRAQQLITMLVAQGKMTSAVKEAMRRVDWEHVKTQYPRTVHESMDLVRKVNIKNSEKEEGTHHV</sequence>
<evidence type="ECO:0000313" key="2">
    <source>
        <dbReference type="EMBL" id="UOE99734.1"/>
    </source>
</evidence>
<accession>A0ABY4C445</accession>
<organism evidence="2 3">
    <name type="scientific">Bdellovibrio reynosensis</name>
    <dbReference type="NCBI Taxonomy" id="2835041"/>
    <lineage>
        <taxon>Bacteria</taxon>
        <taxon>Pseudomonadati</taxon>
        <taxon>Bdellovibrionota</taxon>
        <taxon>Bdellovibrionia</taxon>
        <taxon>Bdellovibrionales</taxon>
        <taxon>Pseudobdellovibrionaceae</taxon>
        <taxon>Bdellovibrio</taxon>
    </lineage>
</organism>
<evidence type="ECO:0000256" key="1">
    <source>
        <dbReference type="SAM" id="Coils"/>
    </source>
</evidence>
<dbReference type="EMBL" id="CP093442">
    <property type="protein sequence ID" value="UOE99734.1"/>
    <property type="molecule type" value="Genomic_DNA"/>
</dbReference>
<keyword evidence="3" id="KW-1185">Reference proteome</keyword>
<evidence type="ECO:0000313" key="3">
    <source>
        <dbReference type="Proteomes" id="UP000830116"/>
    </source>
</evidence>
<name>A0ABY4C445_9BACT</name>